<feature type="compositionally biased region" description="Pro residues" evidence="1">
    <location>
        <begin position="39"/>
        <end position="73"/>
    </location>
</feature>
<organism evidence="2 3">
    <name type="scientific">Porphyra umbilicalis</name>
    <name type="common">Purple laver</name>
    <name type="synonym">Red alga</name>
    <dbReference type="NCBI Taxonomy" id="2786"/>
    <lineage>
        <taxon>Eukaryota</taxon>
        <taxon>Rhodophyta</taxon>
        <taxon>Bangiophyceae</taxon>
        <taxon>Bangiales</taxon>
        <taxon>Bangiaceae</taxon>
        <taxon>Porphyra</taxon>
    </lineage>
</organism>
<reference evidence="2 3" key="1">
    <citation type="submission" date="2017-03" db="EMBL/GenBank/DDBJ databases">
        <title>WGS assembly of Porphyra umbilicalis.</title>
        <authorList>
            <person name="Brawley S.H."/>
            <person name="Blouin N.A."/>
            <person name="Ficko-Blean E."/>
            <person name="Wheeler G.L."/>
            <person name="Lohr M."/>
            <person name="Goodson H.V."/>
            <person name="Jenkins J.W."/>
            <person name="Blaby-Haas C.E."/>
            <person name="Helliwell K.E."/>
            <person name="Chan C."/>
            <person name="Marriage T."/>
            <person name="Bhattacharya D."/>
            <person name="Klein A.S."/>
            <person name="Badis Y."/>
            <person name="Brodie J."/>
            <person name="Cao Y."/>
            <person name="Collen J."/>
            <person name="Dittami S.M."/>
            <person name="Gachon C.M."/>
            <person name="Green B.R."/>
            <person name="Karpowicz S."/>
            <person name="Kim J.W."/>
            <person name="Kudahl U."/>
            <person name="Lin S."/>
            <person name="Michel G."/>
            <person name="Mittag M."/>
            <person name="Olson B.J."/>
            <person name="Pangilinan J."/>
            <person name="Peng Y."/>
            <person name="Qiu H."/>
            <person name="Shu S."/>
            <person name="Singer J.T."/>
            <person name="Smith A.G."/>
            <person name="Sprecher B.N."/>
            <person name="Wagner V."/>
            <person name="Wang W."/>
            <person name="Wang Z.-Y."/>
            <person name="Yan J."/>
            <person name="Yarish C."/>
            <person name="Zoeuner-Riek S."/>
            <person name="Zhuang Y."/>
            <person name="Zou Y."/>
            <person name="Lindquist E.A."/>
            <person name="Grimwood J."/>
            <person name="Barry K."/>
            <person name="Rokhsar D.S."/>
            <person name="Schmutz J."/>
            <person name="Stiller J.W."/>
            <person name="Grossman A.R."/>
            <person name="Prochnik S.E."/>
        </authorList>
    </citation>
    <scope>NUCLEOTIDE SEQUENCE [LARGE SCALE GENOMIC DNA]</scope>
    <source>
        <strain evidence="2">4086291</strain>
    </source>
</reference>
<feature type="compositionally biased region" description="Basic residues" evidence="1">
    <location>
        <begin position="216"/>
        <end position="227"/>
    </location>
</feature>
<evidence type="ECO:0000313" key="3">
    <source>
        <dbReference type="Proteomes" id="UP000218209"/>
    </source>
</evidence>
<proteinExistence type="predicted"/>
<dbReference type="EMBL" id="KV919296">
    <property type="protein sequence ID" value="OSX70194.1"/>
    <property type="molecule type" value="Genomic_DNA"/>
</dbReference>
<evidence type="ECO:0000313" key="2">
    <source>
        <dbReference type="EMBL" id="OSX70194.1"/>
    </source>
</evidence>
<feature type="region of interest" description="Disordered" evidence="1">
    <location>
        <begin position="180"/>
        <end position="398"/>
    </location>
</feature>
<feature type="compositionally biased region" description="Basic residues" evidence="1">
    <location>
        <begin position="21"/>
        <end position="34"/>
    </location>
</feature>
<dbReference type="AlphaFoldDB" id="A0A1X6NNK2"/>
<feature type="region of interest" description="Disordered" evidence="1">
    <location>
        <begin position="1"/>
        <end position="138"/>
    </location>
</feature>
<gene>
    <name evidence="2" type="ORF">BU14_0861s0006</name>
</gene>
<feature type="compositionally biased region" description="Polar residues" evidence="1">
    <location>
        <begin position="389"/>
        <end position="398"/>
    </location>
</feature>
<evidence type="ECO:0000256" key="1">
    <source>
        <dbReference type="SAM" id="MobiDB-lite"/>
    </source>
</evidence>
<dbReference type="Proteomes" id="UP000218209">
    <property type="component" value="Unassembled WGS sequence"/>
</dbReference>
<keyword evidence="3" id="KW-1185">Reference proteome</keyword>
<name>A0A1X6NNK2_PORUM</name>
<accession>A0A1X6NNK2</accession>
<protein>
    <submittedName>
        <fullName evidence="2">Uncharacterized protein</fullName>
    </submittedName>
</protein>
<sequence>MPTARRRRWSSSRALPPPRGGWRRVHAFPTRRRPREGPRPAPARGPVHRPPQGVPVPPRLQPTAGMPPYPPTPSVAHHHRGAARVGGGGQARGAVPPAPTAATVPPPRSHPQKCRHRGGSGALRATRATRGRTWSAHRVGPDGTCPTVASVVVAATIAVAVAGVGTHPRPVHPRVTAVAALPHTPRPTRGPAQLRRPAAGPPEVAGTTSDAGRALRGARRAHRHHRCAPPFARLRAPLRQRPDREERPSPPPRPHHPSLALFGPCAPRTDRRRRRRGGYAGQPNPATACRDVGTHPTHRGNGGNGGSGSKPGGPREHPHRQANMHRPDTLSVGARHPVQPGVKVQLRAAPDSSSSSAVTLHGTADGGRFRTSTTATQRASRQGLRERPGTQSELPTCH</sequence>
<feature type="compositionally biased region" description="Pro residues" evidence="1">
    <location>
        <begin position="96"/>
        <end position="109"/>
    </location>
</feature>
<feature type="compositionally biased region" description="Gly residues" evidence="1">
    <location>
        <begin position="300"/>
        <end position="311"/>
    </location>
</feature>
<feature type="compositionally biased region" description="Low complexity" evidence="1">
    <location>
        <begin position="122"/>
        <end position="133"/>
    </location>
</feature>
<feature type="compositionally biased region" description="Basic residues" evidence="1">
    <location>
        <begin position="1"/>
        <end position="10"/>
    </location>
</feature>
<feature type="compositionally biased region" description="Low complexity" evidence="1">
    <location>
        <begin position="369"/>
        <end position="382"/>
    </location>
</feature>